<sequence length="116" mass="13202">MARPVHMPVCAVARPCLSRIKMLSYGLLARPCALAVCDMDHFSHDCVAPPILKHARVLGRVFVKTLVFKISISVLYLKSAELWMTHLHRTEWKNTEYHKRDFLIECGSDNVGIRGI</sequence>
<accession>A0A2P5WHQ7</accession>
<dbReference type="EMBL" id="KZ667564">
    <property type="protein sequence ID" value="PPR90618.1"/>
    <property type="molecule type" value="Genomic_DNA"/>
</dbReference>
<reference evidence="1 2" key="1">
    <citation type="submission" date="2015-01" db="EMBL/GenBank/DDBJ databases">
        <title>Genome of allotetraploid Gossypium barbadense reveals genomic plasticity and fiber elongation in cotton evolution.</title>
        <authorList>
            <person name="Chen X."/>
            <person name="Liu X."/>
            <person name="Zhao B."/>
            <person name="Zheng H."/>
            <person name="Hu Y."/>
            <person name="Lu G."/>
            <person name="Yang C."/>
            <person name="Chen J."/>
            <person name="Shan C."/>
            <person name="Zhang L."/>
            <person name="Zhou Y."/>
            <person name="Wang L."/>
            <person name="Guo W."/>
            <person name="Bai Y."/>
            <person name="Ruan J."/>
            <person name="Shangguan X."/>
            <person name="Mao Y."/>
            <person name="Jiang J."/>
            <person name="Zhu Y."/>
            <person name="Lei J."/>
            <person name="Kang H."/>
            <person name="Chen S."/>
            <person name="He X."/>
            <person name="Wang R."/>
            <person name="Wang Y."/>
            <person name="Chen J."/>
            <person name="Wang L."/>
            <person name="Yu S."/>
            <person name="Wang B."/>
            <person name="Wei J."/>
            <person name="Song S."/>
            <person name="Lu X."/>
            <person name="Gao Z."/>
            <person name="Gu W."/>
            <person name="Deng X."/>
            <person name="Ma D."/>
            <person name="Wang S."/>
            <person name="Liang W."/>
            <person name="Fang L."/>
            <person name="Cai C."/>
            <person name="Zhu X."/>
            <person name="Zhou B."/>
            <person name="Zhang Y."/>
            <person name="Chen Z."/>
            <person name="Xu S."/>
            <person name="Zhu R."/>
            <person name="Wang S."/>
            <person name="Zhang T."/>
            <person name="Zhao G."/>
        </authorList>
    </citation>
    <scope>NUCLEOTIDE SEQUENCE [LARGE SCALE GENOMIC DNA]</scope>
    <source>
        <strain evidence="2">cv. Xinhai21</strain>
        <tissue evidence="1">Leaf</tissue>
    </source>
</reference>
<proteinExistence type="predicted"/>
<gene>
    <name evidence="1" type="ORF">GOBAR_AA30067</name>
</gene>
<evidence type="ECO:0000313" key="2">
    <source>
        <dbReference type="Proteomes" id="UP000239757"/>
    </source>
</evidence>
<protein>
    <submittedName>
        <fullName evidence="1">Uncharacterized protein</fullName>
    </submittedName>
</protein>
<evidence type="ECO:0000313" key="1">
    <source>
        <dbReference type="EMBL" id="PPR90618.1"/>
    </source>
</evidence>
<dbReference type="AlphaFoldDB" id="A0A2P5WHQ7"/>
<organism evidence="1 2">
    <name type="scientific">Gossypium barbadense</name>
    <name type="common">Sea Island cotton</name>
    <name type="synonym">Hibiscus barbadensis</name>
    <dbReference type="NCBI Taxonomy" id="3634"/>
    <lineage>
        <taxon>Eukaryota</taxon>
        <taxon>Viridiplantae</taxon>
        <taxon>Streptophyta</taxon>
        <taxon>Embryophyta</taxon>
        <taxon>Tracheophyta</taxon>
        <taxon>Spermatophyta</taxon>
        <taxon>Magnoliopsida</taxon>
        <taxon>eudicotyledons</taxon>
        <taxon>Gunneridae</taxon>
        <taxon>Pentapetalae</taxon>
        <taxon>rosids</taxon>
        <taxon>malvids</taxon>
        <taxon>Malvales</taxon>
        <taxon>Malvaceae</taxon>
        <taxon>Malvoideae</taxon>
        <taxon>Gossypium</taxon>
    </lineage>
</organism>
<name>A0A2P5WHQ7_GOSBA</name>
<dbReference type="Proteomes" id="UP000239757">
    <property type="component" value="Unassembled WGS sequence"/>
</dbReference>